<dbReference type="AlphaFoldDB" id="A0A066VSR5"/>
<organism evidence="1 2">
    <name type="scientific">Tilletiaria anomala (strain ATCC 24038 / CBS 436.72 / UBC 951)</name>
    <dbReference type="NCBI Taxonomy" id="1037660"/>
    <lineage>
        <taxon>Eukaryota</taxon>
        <taxon>Fungi</taxon>
        <taxon>Dikarya</taxon>
        <taxon>Basidiomycota</taxon>
        <taxon>Ustilaginomycotina</taxon>
        <taxon>Exobasidiomycetes</taxon>
        <taxon>Georgefischeriales</taxon>
        <taxon>Tilletiariaceae</taxon>
        <taxon>Tilletiaria</taxon>
    </lineage>
</organism>
<proteinExistence type="predicted"/>
<evidence type="ECO:0000313" key="2">
    <source>
        <dbReference type="Proteomes" id="UP000027361"/>
    </source>
</evidence>
<reference evidence="1 2" key="1">
    <citation type="submission" date="2014-05" db="EMBL/GenBank/DDBJ databases">
        <title>Draft genome sequence of a rare smut relative, Tilletiaria anomala UBC 951.</title>
        <authorList>
            <consortium name="DOE Joint Genome Institute"/>
            <person name="Toome M."/>
            <person name="Kuo A."/>
            <person name="Henrissat B."/>
            <person name="Lipzen A."/>
            <person name="Tritt A."/>
            <person name="Yoshinaga Y."/>
            <person name="Zane M."/>
            <person name="Barry K."/>
            <person name="Grigoriev I.V."/>
            <person name="Spatafora J.W."/>
            <person name="Aimea M.C."/>
        </authorList>
    </citation>
    <scope>NUCLEOTIDE SEQUENCE [LARGE SCALE GENOMIC DNA]</scope>
    <source>
        <strain evidence="1 2">UBC 951</strain>
    </source>
</reference>
<dbReference type="GeneID" id="25261664"/>
<keyword evidence="2" id="KW-1185">Reference proteome</keyword>
<dbReference type="InParanoid" id="A0A066VSR5"/>
<gene>
    <name evidence="1" type="ORF">K437DRAFT_153177</name>
</gene>
<dbReference type="EMBL" id="JMSN01000062">
    <property type="protein sequence ID" value="KDN43318.1"/>
    <property type="molecule type" value="Genomic_DNA"/>
</dbReference>
<dbReference type="HOGENOM" id="CLU_1705482_0_0_1"/>
<dbReference type="RefSeq" id="XP_013242337.1">
    <property type="nucleotide sequence ID" value="XM_013386883.1"/>
</dbReference>
<protein>
    <submittedName>
        <fullName evidence="1">Uncharacterized protein</fullName>
    </submittedName>
</protein>
<accession>A0A066VSR5</accession>
<evidence type="ECO:0000313" key="1">
    <source>
        <dbReference type="EMBL" id="KDN43318.1"/>
    </source>
</evidence>
<sequence length="154" mass="17276">MDRWSDGDRLGHLMLAMSMRYAMALHLIADGRALGRVVSDWWMVLIPPAGTAPAKIEQENGAQDKNVTSPLKRNTIPRHGQQWGTRRGLCAYRGRTNRRSGLGCLALVVSRLICRSGLGWSVRARRSRKLCCSTHCYTLRLSAWPESPRCTASR</sequence>
<comment type="caution">
    <text evidence="1">The sequence shown here is derived from an EMBL/GenBank/DDBJ whole genome shotgun (WGS) entry which is preliminary data.</text>
</comment>
<dbReference type="Proteomes" id="UP000027361">
    <property type="component" value="Unassembled WGS sequence"/>
</dbReference>
<name>A0A066VSR5_TILAU</name>